<dbReference type="AlphaFoldDB" id="A0A0A0LQL4"/>
<protein>
    <submittedName>
        <fullName evidence="2">Uncharacterized protein</fullName>
    </submittedName>
</protein>
<feature type="compositionally biased region" description="Basic and acidic residues" evidence="1">
    <location>
        <begin position="9"/>
        <end position="19"/>
    </location>
</feature>
<reference evidence="2 3" key="4">
    <citation type="journal article" date="2011" name="BMC Genomics">
        <title>RNA-Seq improves annotation of protein-coding genes in the cucumber genome.</title>
        <authorList>
            <person name="Li Z."/>
            <person name="Zhang Z."/>
            <person name="Yan P."/>
            <person name="Huang S."/>
            <person name="Fei Z."/>
            <person name="Lin K."/>
        </authorList>
    </citation>
    <scope>NUCLEOTIDE SEQUENCE [LARGE SCALE GENOMIC DNA]</scope>
    <source>
        <strain evidence="3">cv. 9930</strain>
    </source>
</reference>
<dbReference type="Proteomes" id="UP000029981">
    <property type="component" value="Chromosome 2"/>
</dbReference>
<evidence type="ECO:0000313" key="2">
    <source>
        <dbReference type="EMBL" id="KGN63072.1"/>
    </source>
</evidence>
<evidence type="ECO:0000313" key="3">
    <source>
        <dbReference type="Proteomes" id="UP000029981"/>
    </source>
</evidence>
<reference evidence="2 3" key="2">
    <citation type="journal article" date="2009" name="PLoS ONE">
        <title>An integrated genetic and cytogenetic map of the cucumber genome.</title>
        <authorList>
            <person name="Ren Y."/>
            <person name="Zhang Z."/>
            <person name="Liu J."/>
            <person name="Staub J.E."/>
            <person name="Han Y."/>
            <person name="Cheng Z."/>
            <person name="Li X."/>
            <person name="Lu J."/>
            <person name="Miao H."/>
            <person name="Kang H."/>
            <person name="Xie B."/>
            <person name="Gu X."/>
            <person name="Wang X."/>
            <person name="Du Y."/>
            <person name="Jin W."/>
            <person name="Huang S."/>
        </authorList>
    </citation>
    <scope>NUCLEOTIDE SEQUENCE [LARGE SCALE GENOMIC DNA]</scope>
    <source>
        <strain evidence="3">cv. 9930</strain>
    </source>
</reference>
<evidence type="ECO:0000256" key="1">
    <source>
        <dbReference type="SAM" id="MobiDB-lite"/>
    </source>
</evidence>
<reference evidence="2 3" key="3">
    <citation type="journal article" date="2010" name="BMC Genomics">
        <title>Transcriptome sequencing and comparative analysis of cucumber flowers with different sex types.</title>
        <authorList>
            <person name="Guo S."/>
            <person name="Zheng Y."/>
            <person name="Joung J.G."/>
            <person name="Liu S."/>
            <person name="Zhang Z."/>
            <person name="Crasta O.R."/>
            <person name="Sobral B.W."/>
            <person name="Xu Y."/>
            <person name="Huang S."/>
            <person name="Fei Z."/>
        </authorList>
    </citation>
    <scope>NUCLEOTIDE SEQUENCE [LARGE SCALE GENOMIC DNA]</scope>
    <source>
        <strain evidence="3">cv. 9930</strain>
    </source>
</reference>
<sequence>MPGNQKTLKPPDKEASELSREEEETEFGAKSSELSKKLNRQTRGMKKNRKNHRIRKVRVLGGAAAERDEQIGGDCLQMLWPDSPLEDTSSSPLFILLIWNKSPGAEKNVQVRDSEWA</sequence>
<reference evidence="2 3" key="1">
    <citation type="journal article" date="2009" name="Nat. Genet.">
        <title>The genome of the cucumber, Cucumis sativus L.</title>
        <authorList>
            <person name="Huang S."/>
            <person name="Li R."/>
            <person name="Zhang Z."/>
            <person name="Li L."/>
            <person name="Gu X."/>
            <person name="Fan W."/>
            <person name="Lucas W.J."/>
            <person name="Wang X."/>
            <person name="Xie B."/>
            <person name="Ni P."/>
            <person name="Ren Y."/>
            <person name="Zhu H."/>
            <person name="Li J."/>
            <person name="Lin K."/>
            <person name="Jin W."/>
            <person name="Fei Z."/>
            <person name="Li G."/>
            <person name="Staub J."/>
            <person name="Kilian A."/>
            <person name="van der Vossen E.A."/>
            <person name="Wu Y."/>
            <person name="Guo J."/>
            <person name="He J."/>
            <person name="Jia Z."/>
            <person name="Ren Y."/>
            <person name="Tian G."/>
            <person name="Lu Y."/>
            <person name="Ruan J."/>
            <person name="Qian W."/>
            <person name="Wang M."/>
            <person name="Huang Q."/>
            <person name="Li B."/>
            <person name="Xuan Z."/>
            <person name="Cao J."/>
            <person name="Asan"/>
            <person name="Wu Z."/>
            <person name="Zhang J."/>
            <person name="Cai Q."/>
            <person name="Bai Y."/>
            <person name="Zhao B."/>
            <person name="Han Y."/>
            <person name="Li Y."/>
            <person name="Li X."/>
            <person name="Wang S."/>
            <person name="Shi Q."/>
            <person name="Liu S."/>
            <person name="Cho W.K."/>
            <person name="Kim J.Y."/>
            <person name="Xu Y."/>
            <person name="Heller-Uszynska K."/>
            <person name="Miao H."/>
            <person name="Cheng Z."/>
            <person name="Zhang S."/>
            <person name="Wu J."/>
            <person name="Yang Y."/>
            <person name="Kang H."/>
            <person name="Li M."/>
            <person name="Liang H."/>
            <person name="Ren X."/>
            <person name="Shi Z."/>
            <person name="Wen M."/>
            <person name="Jian M."/>
            <person name="Yang H."/>
            <person name="Zhang G."/>
            <person name="Yang Z."/>
            <person name="Chen R."/>
            <person name="Liu S."/>
            <person name="Li J."/>
            <person name="Ma L."/>
            <person name="Liu H."/>
            <person name="Zhou Y."/>
            <person name="Zhao J."/>
            <person name="Fang X."/>
            <person name="Li G."/>
            <person name="Fang L."/>
            <person name="Li Y."/>
            <person name="Liu D."/>
            <person name="Zheng H."/>
            <person name="Zhang Y."/>
            <person name="Qin N."/>
            <person name="Li Z."/>
            <person name="Yang G."/>
            <person name="Yang S."/>
            <person name="Bolund L."/>
            <person name="Kristiansen K."/>
            <person name="Zheng H."/>
            <person name="Li S."/>
            <person name="Zhang X."/>
            <person name="Yang H."/>
            <person name="Wang J."/>
            <person name="Sun R."/>
            <person name="Zhang B."/>
            <person name="Jiang S."/>
            <person name="Wang J."/>
            <person name="Du Y."/>
            <person name="Li S."/>
        </authorList>
    </citation>
    <scope>NUCLEOTIDE SEQUENCE [LARGE SCALE GENOMIC DNA]</scope>
    <source>
        <strain evidence="3">cv. 9930</strain>
    </source>
</reference>
<name>A0A0A0LQL4_CUCSA</name>
<keyword evidence="3" id="KW-1185">Reference proteome</keyword>
<feature type="compositionally biased region" description="Basic residues" evidence="1">
    <location>
        <begin position="37"/>
        <end position="53"/>
    </location>
</feature>
<accession>A0A0A0LQL4</accession>
<dbReference type="Gramene" id="KGN63072">
    <property type="protein sequence ID" value="KGN63072"/>
    <property type="gene ID" value="Csa_2G401320"/>
</dbReference>
<gene>
    <name evidence="2" type="ORF">Csa_2G401320</name>
</gene>
<proteinExistence type="predicted"/>
<organism evidence="2 3">
    <name type="scientific">Cucumis sativus</name>
    <name type="common">Cucumber</name>
    <dbReference type="NCBI Taxonomy" id="3659"/>
    <lineage>
        <taxon>Eukaryota</taxon>
        <taxon>Viridiplantae</taxon>
        <taxon>Streptophyta</taxon>
        <taxon>Embryophyta</taxon>
        <taxon>Tracheophyta</taxon>
        <taxon>Spermatophyta</taxon>
        <taxon>Magnoliopsida</taxon>
        <taxon>eudicotyledons</taxon>
        <taxon>Gunneridae</taxon>
        <taxon>Pentapetalae</taxon>
        <taxon>rosids</taxon>
        <taxon>fabids</taxon>
        <taxon>Cucurbitales</taxon>
        <taxon>Cucurbitaceae</taxon>
        <taxon>Benincaseae</taxon>
        <taxon>Cucumis</taxon>
    </lineage>
</organism>
<feature type="region of interest" description="Disordered" evidence="1">
    <location>
        <begin position="1"/>
        <end position="53"/>
    </location>
</feature>
<dbReference type="EMBL" id="CM002923">
    <property type="protein sequence ID" value="KGN63072.1"/>
    <property type="molecule type" value="Genomic_DNA"/>
</dbReference>